<dbReference type="RefSeq" id="WP_077972030.1">
    <property type="nucleotide sequence ID" value="NZ_CP045178.1"/>
</dbReference>
<comment type="caution">
    <text evidence="2">The sequence shown here is derived from an EMBL/GenBank/DDBJ whole genome shotgun (WGS) entry which is preliminary data.</text>
</comment>
<keyword evidence="1" id="KW-1133">Transmembrane helix</keyword>
<dbReference type="Proteomes" id="UP000190539">
    <property type="component" value="Unassembled WGS sequence"/>
</dbReference>
<dbReference type="AlphaFoldDB" id="A0A1V4A360"/>
<feature type="transmembrane region" description="Helical" evidence="1">
    <location>
        <begin position="20"/>
        <end position="40"/>
    </location>
</feature>
<proteinExistence type="predicted"/>
<reference evidence="2 3" key="1">
    <citation type="submission" date="2017-02" db="EMBL/GenBank/DDBJ databases">
        <title>Draft Genome Sequence of Streptomyces tsukubaensis F601, a Producer of the immunosuppressant tacrolimus FK506.</title>
        <authorList>
            <person name="Zong G."/>
            <person name="Zhong C."/>
            <person name="Fu J."/>
            <person name="Qin R."/>
            <person name="Cao G."/>
        </authorList>
    </citation>
    <scope>NUCLEOTIDE SEQUENCE [LARGE SCALE GENOMIC DNA]</scope>
    <source>
        <strain evidence="2 3">F601</strain>
    </source>
</reference>
<evidence type="ECO:0000313" key="3">
    <source>
        <dbReference type="Proteomes" id="UP000190539"/>
    </source>
</evidence>
<sequence length="70" mass="7682">MTARSHTRHPADTGTAETRLSWWSIALPSLAFAVLLLMILHPADAQAATTVPSVGHFLERVQHAWVNRAP</sequence>
<dbReference type="EMBL" id="MVFC01000029">
    <property type="protein sequence ID" value="OON74036.1"/>
    <property type="molecule type" value="Genomic_DNA"/>
</dbReference>
<name>A0A1V4A360_9ACTN</name>
<protein>
    <submittedName>
        <fullName evidence="2">Uncharacterized protein</fullName>
    </submittedName>
</protein>
<evidence type="ECO:0000313" key="2">
    <source>
        <dbReference type="EMBL" id="OON74036.1"/>
    </source>
</evidence>
<organism evidence="2 3">
    <name type="scientific">Streptomyces tsukubensis</name>
    <dbReference type="NCBI Taxonomy" id="83656"/>
    <lineage>
        <taxon>Bacteria</taxon>
        <taxon>Bacillati</taxon>
        <taxon>Actinomycetota</taxon>
        <taxon>Actinomycetes</taxon>
        <taxon>Kitasatosporales</taxon>
        <taxon>Streptomycetaceae</taxon>
        <taxon>Streptomyces</taxon>
    </lineage>
</organism>
<dbReference type="OrthoDB" id="4334185at2"/>
<keyword evidence="3" id="KW-1185">Reference proteome</keyword>
<keyword evidence="1" id="KW-0812">Transmembrane</keyword>
<dbReference type="STRING" id="83656.B1H18_26375"/>
<accession>A0A1V4A360</accession>
<keyword evidence="1" id="KW-0472">Membrane</keyword>
<evidence type="ECO:0000256" key="1">
    <source>
        <dbReference type="SAM" id="Phobius"/>
    </source>
</evidence>
<gene>
    <name evidence="2" type="ORF">B1H18_26375</name>
</gene>